<evidence type="ECO:0000259" key="2">
    <source>
        <dbReference type="Pfam" id="PF14821"/>
    </source>
</evidence>
<dbReference type="RefSeq" id="XP_005092383.1">
    <property type="nucleotide sequence ID" value="XM_005092326.3"/>
</dbReference>
<evidence type="ECO:0000313" key="5">
    <source>
        <dbReference type="RefSeq" id="XP_005092383.1"/>
    </source>
</evidence>
<protein>
    <submittedName>
        <fullName evidence="4 5">Threonine synthase-like 2</fullName>
    </submittedName>
</protein>
<dbReference type="GeneID" id="101861188"/>
<accession>A0ABM0JFB1</accession>
<gene>
    <name evidence="4 5 6" type="primary">LOC101861188</name>
</gene>
<reference evidence="4 5" key="1">
    <citation type="submission" date="2025-05" db="UniProtKB">
        <authorList>
            <consortium name="RefSeq"/>
        </authorList>
    </citation>
    <scope>IDENTIFICATION</scope>
</reference>
<dbReference type="PANTHER" id="PTHR42690">
    <property type="entry name" value="THREONINE SYNTHASE FAMILY MEMBER"/>
    <property type="match status" value="1"/>
</dbReference>
<dbReference type="Gene3D" id="3.90.1380.10">
    <property type="entry name" value="Threonine synthase, N-terminal domain"/>
    <property type="match status" value="1"/>
</dbReference>
<dbReference type="PANTHER" id="PTHR42690:SF1">
    <property type="entry name" value="THREONINE SYNTHASE-LIKE 2"/>
    <property type="match status" value="1"/>
</dbReference>
<name>A0ABM0JFB1_APLCA</name>
<proteinExistence type="predicted"/>
<dbReference type="Gene3D" id="3.40.50.1100">
    <property type="match status" value="2"/>
</dbReference>
<evidence type="ECO:0000313" key="4">
    <source>
        <dbReference type="RefSeq" id="XP_005092382.1"/>
    </source>
</evidence>
<keyword evidence="3" id="KW-1185">Reference proteome</keyword>
<organism evidence="3 5">
    <name type="scientific">Aplysia californica</name>
    <name type="common">California sea hare</name>
    <dbReference type="NCBI Taxonomy" id="6500"/>
    <lineage>
        <taxon>Eukaryota</taxon>
        <taxon>Metazoa</taxon>
        <taxon>Spiralia</taxon>
        <taxon>Lophotrochozoa</taxon>
        <taxon>Mollusca</taxon>
        <taxon>Gastropoda</taxon>
        <taxon>Heterobranchia</taxon>
        <taxon>Euthyneura</taxon>
        <taxon>Tectipleura</taxon>
        <taxon>Aplysiida</taxon>
        <taxon>Aplysioidea</taxon>
        <taxon>Aplysiidae</taxon>
        <taxon>Aplysia</taxon>
    </lineage>
</organism>
<dbReference type="InterPro" id="IPR029144">
    <property type="entry name" value="Thr_synth_N"/>
</dbReference>
<evidence type="ECO:0000313" key="6">
    <source>
        <dbReference type="RefSeq" id="XP_035824088.1"/>
    </source>
</evidence>
<dbReference type="InterPro" id="IPR051166">
    <property type="entry name" value="Threonine_Synthase"/>
</dbReference>
<dbReference type="Pfam" id="PF24857">
    <property type="entry name" value="THR4_C"/>
    <property type="match status" value="1"/>
</dbReference>
<evidence type="ECO:0000313" key="3">
    <source>
        <dbReference type="Proteomes" id="UP000694888"/>
    </source>
</evidence>
<dbReference type="Pfam" id="PF00291">
    <property type="entry name" value="PALP"/>
    <property type="match status" value="1"/>
</dbReference>
<sequence>MKYRSTRGDVKGVSFKDLLLSGYASDGGMLLPESFPQVSTESLRSWAGLTYEQLAYEVISLFITEEDIPADDLKGVLQRAFSTFTVPDVVPLTHLADGLTVVELYHGRSLAFKDLAMSCMGQFYNYFLSKSKQHMNLVVCTSGDTGSSAIEAVRGMSQVDIMVILPRDRCTVIQERQMTTVLDSNVHVYRADGSSDDIDIVVRKLFADTSFVSTNNLGSPSSLNFARILIQLVHFFYTYLKLCPSADKEVELILPTGGGGNVTAGTITRKMGLPVRFVCAVNKNNILSRIMDDGQCELGEVEGTLAPAMDIQFAYNLERVWYLCSGEDGDAIKKIMAQVDNNQVRIPANILNEMKSFVKVYTVSGDEEIKTTISRCWRENQYNICPHTAVGVSYFYQKLSDGTNSSSPSAVLATASPLKFPEAIRASGVPAPTSEKIETVLSAPTRFVDLEKSQDWTEIVKQKMIEATKSYGC</sequence>
<dbReference type="Proteomes" id="UP000694888">
    <property type="component" value="Unplaced"/>
</dbReference>
<dbReference type="InterPro" id="IPR037158">
    <property type="entry name" value="Thr_synth_N_sf"/>
</dbReference>
<dbReference type="Pfam" id="PF14821">
    <property type="entry name" value="Thr_synth_N"/>
    <property type="match status" value="1"/>
</dbReference>
<dbReference type="InterPro" id="IPR036052">
    <property type="entry name" value="TrpB-like_PALP_sf"/>
</dbReference>
<feature type="domain" description="Threonine synthase N-terminal" evidence="2">
    <location>
        <begin position="2"/>
        <end position="81"/>
    </location>
</feature>
<dbReference type="RefSeq" id="XP_005092382.1">
    <property type="nucleotide sequence ID" value="XM_005092325.3"/>
</dbReference>
<evidence type="ECO:0000259" key="1">
    <source>
        <dbReference type="Pfam" id="PF00291"/>
    </source>
</evidence>
<dbReference type="RefSeq" id="XP_035824088.1">
    <property type="nucleotide sequence ID" value="XM_035968195.1"/>
</dbReference>
<dbReference type="SUPFAM" id="SSF53686">
    <property type="entry name" value="Tryptophan synthase beta subunit-like PLP-dependent enzymes"/>
    <property type="match status" value="1"/>
</dbReference>
<dbReference type="InterPro" id="IPR001926">
    <property type="entry name" value="TrpB-like_PALP"/>
</dbReference>
<feature type="domain" description="Tryptophan synthase beta chain-like PALP" evidence="1">
    <location>
        <begin position="105"/>
        <end position="327"/>
    </location>
</feature>